<dbReference type="Pfam" id="PF07632">
    <property type="entry name" value="Sde182_NH-like"/>
    <property type="match status" value="1"/>
</dbReference>
<evidence type="ECO:0000259" key="1">
    <source>
        <dbReference type="Pfam" id="PF07632"/>
    </source>
</evidence>
<feature type="domain" description="Cellulose-binding Sde182 C-terminal" evidence="2">
    <location>
        <begin position="331"/>
        <end position="441"/>
    </location>
</feature>
<proteinExistence type="predicted"/>
<sequence>MSKGYALQPPYGSVWLQNQTRIDQIQDHITEYAKIYDNLSAHQPDTEGPWPTAEELLGKTYTGPPLYGLEAVGEGKSSNGSVALRTAVDESEDLTWVLLWGGGNVLTQAVWEFEQNHTETEIEHFISKLRVYSISDQDDSTPWLRRHHPQIFWIVSLHAMNVYNPATWTGISGEILYKFDLDGPDTSLVTNDWLQTNIRDVSSFGTTYPEFAFIMEGDTPTFLYLIQNGLGSPEHPYWGSWGGRYGRVTNQDHLYVDTVDTDVPGMNGANFTSGHATVWRWRNAYQWDFSARMHWTSTSNFSAVNHNPVVVVNDSNVVSDTLHLKVTPGETIFLNATASYDPDTDSTDIGDTLSKGFANVTFWQYLSASTTERALESAPLLSIEQDGLTAIVQVPSLEEIPTAWIQGKGANFDDKTLHVIVEVWDDGTPSLVGYKRVVLDVQL</sequence>
<keyword evidence="4" id="KW-1185">Reference proteome</keyword>
<feature type="domain" description="Cellulose-binding Sde182 nucleoside hydrolase-like" evidence="1">
    <location>
        <begin position="13"/>
        <end position="245"/>
    </location>
</feature>
<dbReference type="InterPro" id="IPR048527">
    <property type="entry name" value="Sde182_C"/>
</dbReference>
<evidence type="ECO:0000313" key="4">
    <source>
        <dbReference type="Proteomes" id="UP000297245"/>
    </source>
</evidence>
<reference evidence="3 4" key="1">
    <citation type="journal article" date="2019" name="Nat. Ecol. Evol.">
        <title>Megaphylogeny resolves global patterns of mushroom evolution.</title>
        <authorList>
            <person name="Varga T."/>
            <person name="Krizsan K."/>
            <person name="Foldi C."/>
            <person name="Dima B."/>
            <person name="Sanchez-Garcia M."/>
            <person name="Sanchez-Ramirez S."/>
            <person name="Szollosi G.J."/>
            <person name="Szarkandi J.G."/>
            <person name="Papp V."/>
            <person name="Albert L."/>
            <person name="Andreopoulos W."/>
            <person name="Angelini C."/>
            <person name="Antonin V."/>
            <person name="Barry K.W."/>
            <person name="Bougher N.L."/>
            <person name="Buchanan P."/>
            <person name="Buyck B."/>
            <person name="Bense V."/>
            <person name="Catcheside P."/>
            <person name="Chovatia M."/>
            <person name="Cooper J."/>
            <person name="Damon W."/>
            <person name="Desjardin D."/>
            <person name="Finy P."/>
            <person name="Geml J."/>
            <person name="Haridas S."/>
            <person name="Hughes K."/>
            <person name="Justo A."/>
            <person name="Karasinski D."/>
            <person name="Kautmanova I."/>
            <person name="Kiss B."/>
            <person name="Kocsube S."/>
            <person name="Kotiranta H."/>
            <person name="LaButti K.M."/>
            <person name="Lechner B.E."/>
            <person name="Liimatainen K."/>
            <person name="Lipzen A."/>
            <person name="Lukacs Z."/>
            <person name="Mihaltcheva S."/>
            <person name="Morgado L.N."/>
            <person name="Niskanen T."/>
            <person name="Noordeloos M.E."/>
            <person name="Ohm R.A."/>
            <person name="Ortiz-Santana B."/>
            <person name="Ovrebo C."/>
            <person name="Racz N."/>
            <person name="Riley R."/>
            <person name="Savchenko A."/>
            <person name="Shiryaev A."/>
            <person name="Soop K."/>
            <person name="Spirin V."/>
            <person name="Szebenyi C."/>
            <person name="Tomsovsky M."/>
            <person name="Tulloss R.E."/>
            <person name="Uehling J."/>
            <person name="Grigoriev I.V."/>
            <person name="Vagvolgyi C."/>
            <person name="Papp T."/>
            <person name="Martin F.M."/>
            <person name="Miettinen O."/>
            <person name="Hibbett D.S."/>
            <person name="Nagy L.G."/>
        </authorList>
    </citation>
    <scope>NUCLEOTIDE SEQUENCE [LARGE SCALE GENOMIC DNA]</scope>
    <source>
        <strain evidence="3 4">CBS 962.96</strain>
    </source>
</reference>
<protein>
    <submittedName>
        <fullName evidence="3">DUF1593-domain-containing protein</fullName>
    </submittedName>
</protein>
<dbReference type="Proteomes" id="UP000297245">
    <property type="component" value="Unassembled WGS sequence"/>
</dbReference>
<dbReference type="InterPro" id="IPR013783">
    <property type="entry name" value="Ig-like_fold"/>
</dbReference>
<dbReference type="OrthoDB" id="3592035at2759"/>
<gene>
    <name evidence="3" type="ORF">K435DRAFT_859953</name>
</gene>
<evidence type="ECO:0000259" key="2">
    <source>
        <dbReference type="Pfam" id="PF21027"/>
    </source>
</evidence>
<dbReference type="InterPro" id="IPR011483">
    <property type="entry name" value="Sde182_NH-like"/>
</dbReference>
<evidence type="ECO:0000313" key="3">
    <source>
        <dbReference type="EMBL" id="THU95021.1"/>
    </source>
</evidence>
<dbReference type="AlphaFoldDB" id="A0A4S8LZS9"/>
<dbReference type="Gene3D" id="2.60.40.10">
    <property type="entry name" value="Immunoglobulins"/>
    <property type="match status" value="1"/>
</dbReference>
<accession>A0A4S8LZS9</accession>
<dbReference type="EMBL" id="ML179210">
    <property type="protein sequence ID" value="THU95021.1"/>
    <property type="molecule type" value="Genomic_DNA"/>
</dbReference>
<dbReference type="Pfam" id="PF21027">
    <property type="entry name" value="Sde0182_C"/>
    <property type="match status" value="1"/>
</dbReference>
<dbReference type="InterPro" id="IPR036452">
    <property type="entry name" value="Ribo_hydro-like"/>
</dbReference>
<name>A0A4S8LZS9_DENBC</name>
<dbReference type="Gene3D" id="3.90.245.10">
    <property type="entry name" value="Ribonucleoside hydrolase-like"/>
    <property type="match status" value="1"/>
</dbReference>
<dbReference type="GO" id="GO:0016799">
    <property type="term" value="F:hydrolase activity, hydrolyzing N-glycosyl compounds"/>
    <property type="evidence" value="ECO:0007669"/>
    <property type="project" value="InterPro"/>
</dbReference>
<organism evidence="3 4">
    <name type="scientific">Dendrothele bispora (strain CBS 962.96)</name>
    <dbReference type="NCBI Taxonomy" id="1314807"/>
    <lineage>
        <taxon>Eukaryota</taxon>
        <taxon>Fungi</taxon>
        <taxon>Dikarya</taxon>
        <taxon>Basidiomycota</taxon>
        <taxon>Agaricomycotina</taxon>
        <taxon>Agaricomycetes</taxon>
        <taxon>Agaricomycetidae</taxon>
        <taxon>Agaricales</taxon>
        <taxon>Agaricales incertae sedis</taxon>
        <taxon>Dendrothele</taxon>
    </lineage>
</organism>